<sequence length="469" mass="54298">MDSTESEKKAEMVVETEMGGLNEKIFKLEIFDLIPIKQLIQMKCLSKGWYDLISHYRKSILRSSPSHFICQYKFNVDQDSQVMFYNIEEQEVCDESGEIVVVETLENPSLSFSIDNNINLLGSSNGLILGFCKNSADDNIDTTPVPYVCNPNLNQWVSLPPFSNDKHSVCMALAFDGISQHHFKVVMCYVYCVNESRTTMRYRIYSSDTGKWWIKRTKLFNSSILTSCARIDSEMSYLYRKGIAHWVFNGFMLVYHFKKEYFKIVKLPTTVGCLWESEGYLHYCDNNVRGFSIWKLVDDEVFDIQFNDQDVMTKWQCKFTIEFCSLKPQFLEIVGPHFVELLTNLSTQLLGFDEYSQMLYFAIPDMVFSYSFETRSLKKLPTCKPIGEHISSYVSAAFCLQPSGVDLAFGGDCKYKVVYPKRECGGSLGKARILLQQMQAEVRQTPTRFIKRNKELQYPRVRSLYSIFP</sequence>
<feature type="domain" description="F-box protein At3g26010-like beta-propeller" evidence="1">
    <location>
        <begin position="116"/>
        <end position="305"/>
    </location>
</feature>
<dbReference type="Pfam" id="PF24750">
    <property type="entry name" value="b-prop_At3g26010-like"/>
    <property type="match status" value="1"/>
</dbReference>
<protein>
    <recommendedName>
        <fullName evidence="1">F-box protein At3g26010-like beta-propeller domain-containing protein</fullName>
    </recommendedName>
</protein>
<evidence type="ECO:0000313" key="2">
    <source>
        <dbReference type="EMBL" id="PIA36636.1"/>
    </source>
</evidence>
<gene>
    <name evidence="2" type="ORF">AQUCO_03300084v1</name>
</gene>
<evidence type="ECO:0000259" key="1">
    <source>
        <dbReference type="Pfam" id="PF24750"/>
    </source>
</evidence>
<dbReference type="InParanoid" id="A0A2G5CZE0"/>
<keyword evidence="3" id="KW-1185">Reference proteome</keyword>
<dbReference type="AlphaFoldDB" id="A0A2G5CZE0"/>
<dbReference type="OrthoDB" id="1549426at2759"/>
<evidence type="ECO:0000313" key="3">
    <source>
        <dbReference type="Proteomes" id="UP000230069"/>
    </source>
</evidence>
<dbReference type="InterPro" id="IPR056592">
    <property type="entry name" value="Beta-prop_At3g26010-like"/>
</dbReference>
<name>A0A2G5CZE0_AQUCA</name>
<accession>A0A2G5CZE0</accession>
<reference evidence="2 3" key="1">
    <citation type="submission" date="2017-09" db="EMBL/GenBank/DDBJ databases">
        <title>WGS assembly of Aquilegia coerulea Goldsmith.</title>
        <authorList>
            <person name="Hodges S."/>
            <person name="Kramer E."/>
            <person name="Nordborg M."/>
            <person name="Tomkins J."/>
            <person name="Borevitz J."/>
            <person name="Derieg N."/>
            <person name="Yan J."/>
            <person name="Mihaltcheva S."/>
            <person name="Hayes R.D."/>
            <person name="Rokhsar D."/>
        </authorList>
    </citation>
    <scope>NUCLEOTIDE SEQUENCE [LARGE SCALE GENOMIC DNA]</scope>
    <source>
        <strain evidence="3">cv. Goldsmith</strain>
    </source>
</reference>
<dbReference type="InterPro" id="IPR055290">
    <property type="entry name" value="At3g26010-like"/>
</dbReference>
<dbReference type="Proteomes" id="UP000230069">
    <property type="component" value="Unassembled WGS sequence"/>
</dbReference>
<dbReference type="PANTHER" id="PTHR35546:SF66">
    <property type="entry name" value="F-BOX DOMAIN-CONTAINING PROTEIN"/>
    <property type="match status" value="1"/>
</dbReference>
<organism evidence="2 3">
    <name type="scientific">Aquilegia coerulea</name>
    <name type="common">Rocky mountain columbine</name>
    <dbReference type="NCBI Taxonomy" id="218851"/>
    <lineage>
        <taxon>Eukaryota</taxon>
        <taxon>Viridiplantae</taxon>
        <taxon>Streptophyta</taxon>
        <taxon>Embryophyta</taxon>
        <taxon>Tracheophyta</taxon>
        <taxon>Spermatophyta</taxon>
        <taxon>Magnoliopsida</taxon>
        <taxon>Ranunculales</taxon>
        <taxon>Ranunculaceae</taxon>
        <taxon>Thalictroideae</taxon>
        <taxon>Aquilegia</taxon>
    </lineage>
</organism>
<proteinExistence type="predicted"/>
<dbReference type="EMBL" id="KZ305050">
    <property type="protein sequence ID" value="PIA36636.1"/>
    <property type="molecule type" value="Genomic_DNA"/>
</dbReference>
<dbReference type="PANTHER" id="PTHR35546">
    <property type="entry name" value="F-BOX PROTEIN INTERACTION DOMAIN PROTEIN-RELATED"/>
    <property type="match status" value="1"/>
</dbReference>